<keyword evidence="18" id="KW-1185">Reference proteome</keyword>
<dbReference type="InterPro" id="IPR005467">
    <property type="entry name" value="His_kinase_dom"/>
</dbReference>
<keyword evidence="6" id="KW-0808">Transferase</keyword>
<comment type="subcellular location">
    <subcellularLocation>
        <location evidence="2">Cell membrane</location>
        <topology evidence="2">Multi-pass membrane protein</topology>
    </subcellularLocation>
</comment>
<dbReference type="Proteomes" id="UP000030147">
    <property type="component" value="Unassembled WGS sequence"/>
</dbReference>
<evidence type="ECO:0000256" key="7">
    <source>
        <dbReference type="ARBA" id="ARBA00022692"/>
    </source>
</evidence>
<dbReference type="SMART" id="SM00388">
    <property type="entry name" value="HisKA"/>
    <property type="match status" value="1"/>
</dbReference>
<dbReference type="GO" id="GO:0005524">
    <property type="term" value="F:ATP binding"/>
    <property type="evidence" value="ECO:0007669"/>
    <property type="project" value="UniProtKB-KW"/>
</dbReference>
<evidence type="ECO:0000256" key="9">
    <source>
        <dbReference type="ARBA" id="ARBA00022777"/>
    </source>
</evidence>
<dbReference type="PANTHER" id="PTHR45528">
    <property type="entry name" value="SENSOR HISTIDINE KINASE CPXA"/>
    <property type="match status" value="1"/>
</dbReference>
<evidence type="ECO:0000313" key="18">
    <source>
        <dbReference type="Proteomes" id="UP000030147"/>
    </source>
</evidence>
<feature type="transmembrane region" description="Helical" evidence="14">
    <location>
        <begin position="14"/>
        <end position="39"/>
    </location>
</feature>
<dbReference type="Pfam" id="PF00512">
    <property type="entry name" value="HisKA"/>
    <property type="match status" value="1"/>
</dbReference>
<evidence type="ECO:0000256" key="12">
    <source>
        <dbReference type="ARBA" id="ARBA00023012"/>
    </source>
</evidence>
<keyword evidence="10" id="KW-0067">ATP-binding</keyword>
<evidence type="ECO:0000256" key="8">
    <source>
        <dbReference type="ARBA" id="ARBA00022741"/>
    </source>
</evidence>
<evidence type="ECO:0000256" key="6">
    <source>
        <dbReference type="ARBA" id="ARBA00022679"/>
    </source>
</evidence>
<dbReference type="GO" id="GO:0005886">
    <property type="term" value="C:plasma membrane"/>
    <property type="evidence" value="ECO:0007669"/>
    <property type="project" value="UniProtKB-SubCell"/>
</dbReference>
<evidence type="ECO:0000256" key="2">
    <source>
        <dbReference type="ARBA" id="ARBA00004651"/>
    </source>
</evidence>
<dbReference type="InterPro" id="IPR050398">
    <property type="entry name" value="HssS/ArlS-like"/>
</dbReference>
<evidence type="ECO:0000259" key="16">
    <source>
        <dbReference type="PROSITE" id="PS50885"/>
    </source>
</evidence>
<proteinExistence type="predicted"/>
<dbReference type="CDD" id="cd06225">
    <property type="entry name" value="HAMP"/>
    <property type="match status" value="1"/>
</dbReference>
<evidence type="ECO:0000256" key="5">
    <source>
        <dbReference type="ARBA" id="ARBA00022553"/>
    </source>
</evidence>
<evidence type="ECO:0000256" key="14">
    <source>
        <dbReference type="SAM" id="Phobius"/>
    </source>
</evidence>
<comment type="catalytic activity">
    <reaction evidence="1">
        <text>ATP + protein L-histidine = ADP + protein N-phospho-L-histidine.</text>
        <dbReference type="EC" id="2.7.13.3"/>
    </reaction>
</comment>
<dbReference type="InterPro" id="IPR003660">
    <property type="entry name" value="HAMP_dom"/>
</dbReference>
<dbReference type="PROSITE" id="PS50109">
    <property type="entry name" value="HIS_KIN"/>
    <property type="match status" value="1"/>
</dbReference>
<keyword evidence="5" id="KW-0597">Phosphoprotein</keyword>
<keyword evidence="13 14" id="KW-0472">Membrane</keyword>
<dbReference type="Pfam" id="PF02518">
    <property type="entry name" value="HATPase_c"/>
    <property type="match status" value="1"/>
</dbReference>
<dbReference type="AlphaFoldDB" id="A0A0A2TFV2"/>
<accession>A0A0A2TFV2</accession>
<dbReference type="Gene3D" id="3.30.565.10">
    <property type="entry name" value="Histidine kinase-like ATPase, C-terminal domain"/>
    <property type="match status" value="1"/>
</dbReference>
<name>A0A0A2TFV2_9BACI</name>
<feature type="domain" description="Histidine kinase" evidence="15">
    <location>
        <begin position="258"/>
        <end position="457"/>
    </location>
</feature>
<evidence type="ECO:0000256" key="10">
    <source>
        <dbReference type="ARBA" id="ARBA00022840"/>
    </source>
</evidence>
<dbReference type="eggNOG" id="COG0642">
    <property type="taxonomic scope" value="Bacteria"/>
</dbReference>
<dbReference type="EC" id="2.7.13.3" evidence="3"/>
<keyword evidence="12" id="KW-0902">Two-component regulatory system</keyword>
<dbReference type="InterPro" id="IPR036890">
    <property type="entry name" value="HATPase_C_sf"/>
</dbReference>
<dbReference type="Gene3D" id="6.10.340.10">
    <property type="match status" value="1"/>
</dbReference>
<dbReference type="InterPro" id="IPR003661">
    <property type="entry name" value="HisK_dim/P_dom"/>
</dbReference>
<dbReference type="InterPro" id="IPR004358">
    <property type="entry name" value="Sig_transdc_His_kin-like_C"/>
</dbReference>
<dbReference type="PANTHER" id="PTHR45528:SF1">
    <property type="entry name" value="SENSOR HISTIDINE KINASE CPXA"/>
    <property type="match status" value="1"/>
</dbReference>
<keyword evidence="11 14" id="KW-1133">Transmembrane helix</keyword>
<organism evidence="17 18">
    <name type="scientific">Pontibacillus yanchengensis Y32</name>
    <dbReference type="NCBI Taxonomy" id="1385514"/>
    <lineage>
        <taxon>Bacteria</taxon>
        <taxon>Bacillati</taxon>
        <taxon>Bacillota</taxon>
        <taxon>Bacilli</taxon>
        <taxon>Bacillales</taxon>
        <taxon>Bacillaceae</taxon>
        <taxon>Pontibacillus</taxon>
    </lineage>
</organism>
<dbReference type="SUPFAM" id="SSF47384">
    <property type="entry name" value="Homodimeric domain of signal transducing histidine kinase"/>
    <property type="match status" value="1"/>
</dbReference>
<evidence type="ECO:0000256" key="4">
    <source>
        <dbReference type="ARBA" id="ARBA00022475"/>
    </source>
</evidence>
<dbReference type="EMBL" id="AVBF01000014">
    <property type="protein sequence ID" value="KGP73313.1"/>
    <property type="molecule type" value="Genomic_DNA"/>
</dbReference>
<dbReference type="RefSeq" id="WP_036817804.1">
    <property type="nucleotide sequence ID" value="NZ_AVBF01000014.1"/>
</dbReference>
<dbReference type="Gene3D" id="1.10.287.130">
    <property type="match status" value="1"/>
</dbReference>
<evidence type="ECO:0000256" key="1">
    <source>
        <dbReference type="ARBA" id="ARBA00000085"/>
    </source>
</evidence>
<keyword evidence="4" id="KW-1003">Cell membrane</keyword>
<evidence type="ECO:0000313" key="17">
    <source>
        <dbReference type="EMBL" id="KGP73313.1"/>
    </source>
</evidence>
<evidence type="ECO:0000259" key="15">
    <source>
        <dbReference type="PROSITE" id="PS50109"/>
    </source>
</evidence>
<feature type="transmembrane region" description="Helical" evidence="14">
    <location>
        <begin position="169"/>
        <end position="190"/>
    </location>
</feature>
<dbReference type="SMART" id="SM00387">
    <property type="entry name" value="HATPase_c"/>
    <property type="match status" value="1"/>
</dbReference>
<dbReference type="InterPro" id="IPR003594">
    <property type="entry name" value="HATPase_dom"/>
</dbReference>
<gene>
    <name evidence="17" type="ORF">N782_05390</name>
</gene>
<dbReference type="GO" id="GO:0000155">
    <property type="term" value="F:phosphorelay sensor kinase activity"/>
    <property type="evidence" value="ECO:0007669"/>
    <property type="project" value="InterPro"/>
</dbReference>
<dbReference type="InterPro" id="IPR036097">
    <property type="entry name" value="HisK_dim/P_sf"/>
</dbReference>
<keyword evidence="7 14" id="KW-0812">Transmembrane</keyword>
<evidence type="ECO:0000256" key="11">
    <source>
        <dbReference type="ARBA" id="ARBA00022989"/>
    </source>
</evidence>
<comment type="caution">
    <text evidence="17">The sequence shown here is derived from an EMBL/GenBank/DDBJ whole genome shotgun (WGS) entry which is preliminary data.</text>
</comment>
<dbReference type="PROSITE" id="PS50885">
    <property type="entry name" value="HAMP"/>
    <property type="match status" value="1"/>
</dbReference>
<dbReference type="CDD" id="cd00082">
    <property type="entry name" value="HisKA"/>
    <property type="match status" value="1"/>
</dbReference>
<sequence>MKKQHSSSSLLRKYVFIIFGAIILVPMSLPLLSLVFYSVTDWMYGAPTMYQGSELEETIHTNAKQLETASPSEVNRTINEIKEEYPDASLFWVDKEGELQYQVGNPKGARKTWNTSEAIQFMKESINENPFTVVAFIGEDRSNGFLVFQISRTFLDNKMNRYIMEYGPYFYFAGTAVIYIAFIVVSYLFFHRIRKRLIGLQEAMIPSDTNTIPKPIPIDKRDEIGLLKETFNNMIYTLEESRTKEKQEEKLRREITANLSHDLRTPLTTLRGQIYTLKEEVTSEQGKEALSLADEKISYLGELIDNLLAYSLLTSHRYPYNPEQTDLVRLVRTSLAEWYPSFEGEDFEVNVAFPKQPLNVFLDPKWMQRVLDNVFQNVIRHAKQGKYINITIIEKNNDITLEVNDKGPGFEQQPSSSKGTGIGLRIISLMVKEMGGEWDIQSSTEGNSYYFHFHAKK</sequence>
<protein>
    <recommendedName>
        <fullName evidence="3">histidine kinase</fullName>
        <ecNumber evidence="3">2.7.13.3</ecNumber>
    </recommendedName>
</protein>
<dbReference type="STRING" id="1385514.N782_05390"/>
<dbReference type="SUPFAM" id="SSF55874">
    <property type="entry name" value="ATPase domain of HSP90 chaperone/DNA topoisomerase II/histidine kinase"/>
    <property type="match status" value="1"/>
</dbReference>
<keyword evidence="9 17" id="KW-0418">Kinase</keyword>
<keyword evidence="8" id="KW-0547">Nucleotide-binding</keyword>
<dbReference type="OrthoDB" id="9780718at2"/>
<feature type="domain" description="HAMP" evidence="16">
    <location>
        <begin position="191"/>
        <end position="243"/>
    </location>
</feature>
<evidence type="ECO:0000256" key="13">
    <source>
        <dbReference type="ARBA" id="ARBA00023136"/>
    </source>
</evidence>
<evidence type="ECO:0000256" key="3">
    <source>
        <dbReference type="ARBA" id="ARBA00012438"/>
    </source>
</evidence>
<dbReference type="PRINTS" id="PR00344">
    <property type="entry name" value="BCTRLSENSOR"/>
</dbReference>
<reference evidence="17 18" key="1">
    <citation type="journal article" date="2015" name="Stand. Genomic Sci.">
        <title>High quality draft genome sequence of the moderately halophilic bacterium Pontibacillus yanchengensis Y32(T) and comparison among Pontibacillus genomes.</title>
        <authorList>
            <person name="Huang J."/>
            <person name="Qiao Z.X."/>
            <person name="Tang J.W."/>
            <person name="Wang G."/>
        </authorList>
    </citation>
    <scope>NUCLEOTIDE SEQUENCE [LARGE SCALE GENOMIC DNA]</scope>
    <source>
        <strain evidence="17 18">Y32</strain>
    </source>
</reference>